<keyword evidence="2" id="KW-1185">Reference proteome</keyword>
<proteinExistence type="predicted"/>
<dbReference type="EMBL" id="JAPNKE010000002">
    <property type="protein sequence ID" value="MCY1013685.1"/>
    <property type="molecule type" value="Genomic_DNA"/>
</dbReference>
<organism evidence="1 2">
    <name type="scientific">Nannocystis pusilla</name>
    <dbReference type="NCBI Taxonomy" id="889268"/>
    <lineage>
        <taxon>Bacteria</taxon>
        <taxon>Pseudomonadati</taxon>
        <taxon>Myxococcota</taxon>
        <taxon>Polyangia</taxon>
        <taxon>Nannocystales</taxon>
        <taxon>Nannocystaceae</taxon>
        <taxon>Nannocystis</taxon>
    </lineage>
</organism>
<dbReference type="AlphaFoldDB" id="A0A9X3F1P7"/>
<comment type="caution">
    <text evidence="1">The sequence shown here is derived from an EMBL/GenBank/DDBJ whole genome shotgun (WGS) entry which is preliminary data.</text>
</comment>
<gene>
    <name evidence="1" type="ORF">OV079_50795</name>
</gene>
<name>A0A9X3F1P7_9BACT</name>
<dbReference type="Proteomes" id="UP001150924">
    <property type="component" value="Unassembled WGS sequence"/>
</dbReference>
<evidence type="ECO:0000313" key="2">
    <source>
        <dbReference type="Proteomes" id="UP001150924"/>
    </source>
</evidence>
<reference evidence="1" key="1">
    <citation type="submission" date="2022-11" db="EMBL/GenBank/DDBJ databases">
        <title>Minimal conservation of predation-associated metabolite biosynthetic gene clusters underscores biosynthetic potential of Myxococcota including descriptions for ten novel species: Archangium lansinium sp. nov., Myxococcus landrumus sp. nov., Nannocystis bai.</title>
        <authorList>
            <person name="Ahearne A."/>
            <person name="Stevens C."/>
            <person name="Phillips K."/>
        </authorList>
    </citation>
    <scope>NUCLEOTIDE SEQUENCE</scope>
    <source>
        <strain evidence="1">Na p29</strain>
    </source>
</reference>
<sequence length="76" mass="7853">MFGEQCQDGDILVETNPGKDVRHSHAIGPGGVGVGHPDRFSCDAYCMATYGLPGVCQVAHGACDNGVDSAYCMCGC</sequence>
<protein>
    <submittedName>
        <fullName evidence="1">Uncharacterized protein</fullName>
    </submittedName>
</protein>
<evidence type="ECO:0000313" key="1">
    <source>
        <dbReference type="EMBL" id="MCY1013685.1"/>
    </source>
</evidence>
<dbReference type="RefSeq" id="WP_267777777.1">
    <property type="nucleotide sequence ID" value="NZ_JAPNKE010000002.1"/>
</dbReference>
<accession>A0A9X3F1P7</accession>